<keyword evidence="2" id="KW-1185">Reference proteome</keyword>
<dbReference type="EMBL" id="CP119317">
    <property type="protein sequence ID" value="WEK53636.1"/>
    <property type="molecule type" value="Genomic_DNA"/>
</dbReference>
<dbReference type="Pfam" id="PF13692">
    <property type="entry name" value="Glyco_trans_1_4"/>
    <property type="match status" value="1"/>
</dbReference>
<gene>
    <name evidence="1" type="ORF">P0Y55_13765</name>
</gene>
<dbReference type="SUPFAM" id="SSF53756">
    <property type="entry name" value="UDP-Glycosyltransferase/glycogen phosphorylase"/>
    <property type="match status" value="1"/>
</dbReference>
<dbReference type="Proteomes" id="UP001178662">
    <property type="component" value="Chromosome"/>
</dbReference>
<proteinExistence type="predicted"/>
<organism evidence="1 2">
    <name type="scientific">Candidatus Cohnella colombiensis</name>
    <dbReference type="NCBI Taxonomy" id="3121368"/>
    <lineage>
        <taxon>Bacteria</taxon>
        <taxon>Bacillati</taxon>
        <taxon>Bacillota</taxon>
        <taxon>Bacilli</taxon>
        <taxon>Bacillales</taxon>
        <taxon>Paenibacillaceae</taxon>
        <taxon>Cohnella</taxon>
    </lineage>
</organism>
<protein>
    <submittedName>
        <fullName evidence="1">Glycosyltransferase family 4 protein</fullName>
    </submittedName>
</protein>
<accession>A0AA95EVF5</accession>
<dbReference type="Gene3D" id="3.40.50.2000">
    <property type="entry name" value="Glycogen Phosphorylase B"/>
    <property type="match status" value="2"/>
</dbReference>
<evidence type="ECO:0000313" key="1">
    <source>
        <dbReference type="EMBL" id="WEK53636.1"/>
    </source>
</evidence>
<name>A0AA95EVF5_9BACL</name>
<reference evidence="1" key="1">
    <citation type="submission" date="2023-03" db="EMBL/GenBank/DDBJ databases">
        <title>Andean soil-derived lignocellulolytic bacterial consortium as a source of novel taxa and putative plastic-active enzymes.</title>
        <authorList>
            <person name="Diaz-Garcia L."/>
            <person name="Chuvochina M."/>
            <person name="Feuerriegel G."/>
            <person name="Bunk B."/>
            <person name="Sproer C."/>
            <person name="Streit W.R."/>
            <person name="Rodriguez L.M."/>
            <person name="Overmann J."/>
            <person name="Jimenez D.J."/>
        </authorList>
    </citation>
    <scope>NUCLEOTIDE SEQUENCE</scope>
    <source>
        <strain evidence="1">MAG 2441</strain>
    </source>
</reference>
<dbReference type="PANTHER" id="PTHR12526">
    <property type="entry name" value="GLYCOSYLTRANSFERASE"/>
    <property type="match status" value="1"/>
</dbReference>
<dbReference type="AlphaFoldDB" id="A0AA95EVF5"/>
<dbReference type="CDD" id="cd03801">
    <property type="entry name" value="GT4_PimA-like"/>
    <property type="match status" value="1"/>
</dbReference>
<evidence type="ECO:0000313" key="2">
    <source>
        <dbReference type="Proteomes" id="UP001178662"/>
    </source>
</evidence>
<sequence>MKAVFAHDHFLYTGIDQQVYSEVGFDYPMWERYLKNFDQLTIASRLVEDPQLRSPNAKLRSSGDRVQFVSLPNLSNPRTRLTAMPIARRRMREVLQAADAVIVRLPSEVGLLAIKEAQAMNIPWAVEVVGDAWGAYWNYQTLAGRLYAPVAYMRHRKWIRRAKYAIYVTKHYLQKRYPSTGVVEHASNVQLTLDHTFDIRKRIELLKSYEGGALRVGLIGYLNDYKGIDTAIEALKRVLEQIPQCELHIVGKGDTEKYRQLAESMGIGNRVIFHGVLLPQALMEWLHGLDLYIQPSRTEGLPRALIEAMSTGCPAIGSSAGGIPELLDHEALHRPGDEKGLAERMLHALTNIDWRLQQALVVIQRAAEYDINRLEARRDGFWRSFAEYAQREKEGHL</sequence>